<dbReference type="SUPFAM" id="SSF54695">
    <property type="entry name" value="POZ domain"/>
    <property type="match status" value="1"/>
</dbReference>
<proteinExistence type="predicted"/>
<dbReference type="WBParaSite" id="Csp11.Scaffold629.g9128.t1">
    <property type="protein sequence ID" value="Csp11.Scaffold629.g9128.t1"/>
    <property type="gene ID" value="Csp11.Scaffold629.g9128"/>
</dbReference>
<dbReference type="PANTHER" id="PTHR22743:SF165">
    <property type="entry name" value="BTB AND MATH DOMAIN CONTAINING-RELATED"/>
    <property type="match status" value="1"/>
</dbReference>
<accession>A0A1I7UGM4</accession>
<reference evidence="3" key="1">
    <citation type="submission" date="2016-11" db="UniProtKB">
        <authorList>
            <consortium name="WormBaseParasite"/>
        </authorList>
    </citation>
    <scope>IDENTIFICATION</scope>
</reference>
<dbReference type="STRING" id="1561998.A0A1I7UGM4"/>
<dbReference type="PANTHER" id="PTHR22743">
    <property type="entry name" value="MEPRIN/TRAF-LIKE MATH FAMILY-C.ELEGANS"/>
    <property type="match status" value="1"/>
</dbReference>
<keyword evidence="2" id="KW-1185">Reference proteome</keyword>
<name>A0A1I7UGM4_9PELO</name>
<dbReference type="PROSITE" id="PS50097">
    <property type="entry name" value="BTB"/>
    <property type="match status" value="1"/>
</dbReference>
<feature type="domain" description="BTB" evidence="1">
    <location>
        <begin position="48"/>
        <end position="107"/>
    </location>
</feature>
<evidence type="ECO:0000313" key="2">
    <source>
        <dbReference type="Proteomes" id="UP000095282"/>
    </source>
</evidence>
<dbReference type="InterPro" id="IPR052664">
    <property type="entry name" value="BTB-MATH_domain_protein"/>
</dbReference>
<dbReference type="SMART" id="SM00225">
    <property type="entry name" value="BTB"/>
    <property type="match status" value="1"/>
</dbReference>
<evidence type="ECO:0000313" key="3">
    <source>
        <dbReference type="WBParaSite" id="Csp11.Scaffold629.g9128.t1"/>
    </source>
</evidence>
<dbReference type="AlphaFoldDB" id="A0A1I7UGM4"/>
<dbReference type="CDD" id="cd18186">
    <property type="entry name" value="BTB_POZ_ZBTB_KLHL-like"/>
    <property type="match status" value="1"/>
</dbReference>
<dbReference type="Proteomes" id="UP000095282">
    <property type="component" value="Unplaced"/>
</dbReference>
<sequence>MFVTKKSSNTETEKKNKKNLWESLRELVEIKSENRQWKTRNFDESKFSEVVLIVKGERFHVSKLYLASHSAYFEALFMGNFEEAKKSEIELNDIDPKSFQHFIESIHGETEVKDETLNELLHLSDFFDSKAVFRRCEEFLLSNSRLSSEEKFRVAVRYKMSNLIEKCMCEMKTNDDIRRGVLSIVDDSASPVWKMLLIKSLSFERI</sequence>
<dbReference type="InterPro" id="IPR000210">
    <property type="entry name" value="BTB/POZ_dom"/>
</dbReference>
<dbReference type="Pfam" id="PF00651">
    <property type="entry name" value="BTB"/>
    <property type="match status" value="1"/>
</dbReference>
<dbReference type="InterPro" id="IPR011333">
    <property type="entry name" value="SKP1/BTB/POZ_sf"/>
</dbReference>
<organism evidence="2 3">
    <name type="scientific">Caenorhabditis tropicalis</name>
    <dbReference type="NCBI Taxonomy" id="1561998"/>
    <lineage>
        <taxon>Eukaryota</taxon>
        <taxon>Metazoa</taxon>
        <taxon>Ecdysozoa</taxon>
        <taxon>Nematoda</taxon>
        <taxon>Chromadorea</taxon>
        <taxon>Rhabditida</taxon>
        <taxon>Rhabditina</taxon>
        <taxon>Rhabditomorpha</taxon>
        <taxon>Rhabditoidea</taxon>
        <taxon>Rhabditidae</taxon>
        <taxon>Peloderinae</taxon>
        <taxon>Caenorhabditis</taxon>
    </lineage>
</organism>
<dbReference type="Gene3D" id="3.30.710.10">
    <property type="entry name" value="Potassium Channel Kv1.1, Chain A"/>
    <property type="match status" value="1"/>
</dbReference>
<evidence type="ECO:0000259" key="1">
    <source>
        <dbReference type="PROSITE" id="PS50097"/>
    </source>
</evidence>
<protein>
    <submittedName>
        <fullName evidence="3">BTB domain-containing protein</fullName>
    </submittedName>
</protein>